<comment type="caution">
    <text evidence="5">The sequence shown here is derived from an EMBL/GenBank/DDBJ whole genome shotgun (WGS) entry which is preliminary data.</text>
</comment>
<dbReference type="PANTHER" id="PTHR43537:SF45">
    <property type="entry name" value="GNTR FAMILY REGULATORY PROTEIN"/>
    <property type="match status" value="1"/>
</dbReference>
<dbReference type="SUPFAM" id="SSF48008">
    <property type="entry name" value="GntR ligand-binding domain-like"/>
    <property type="match status" value="1"/>
</dbReference>
<dbReference type="Pfam" id="PF07729">
    <property type="entry name" value="FCD"/>
    <property type="match status" value="1"/>
</dbReference>
<keyword evidence="2" id="KW-0238">DNA-binding</keyword>
<name>A0A9X4KVT4_9BACL</name>
<feature type="domain" description="HTH gntR-type" evidence="4">
    <location>
        <begin position="12"/>
        <end position="79"/>
    </location>
</feature>
<dbReference type="Gene3D" id="1.10.10.10">
    <property type="entry name" value="Winged helix-like DNA-binding domain superfamily/Winged helix DNA-binding domain"/>
    <property type="match status" value="1"/>
</dbReference>
<evidence type="ECO:0000313" key="6">
    <source>
        <dbReference type="Proteomes" id="UP001153404"/>
    </source>
</evidence>
<dbReference type="InterPro" id="IPR008920">
    <property type="entry name" value="TF_FadR/GntR_C"/>
</dbReference>
<dbReference type="InterPro" id="IPR011711">
    <property type="entry name" value="GntR_C"/>
</dbReference>
<protein>
    <submittedName>
        <fullName evidence="5">GntR family transcriptional regulator</fullName>
    </submittedName>
</protein>
<evidence type="ECO:0000256" key="3">
    <source>
        <dbReference type="ARBA" id="ARBA00023163"/>
    </source>
</evidence>
<dbReference type="Proteomes" id="UP001153404">
    <property type="component" value="Unassembled WGS sequence"/>
</dbReference>
<sequence>MNPYQFKSQENLSLRQRVFADIRDAIVRGHLKPGDKLRELDISKQMNVSRGPLREALRDLEALGLVVSAPYRETAVADVRKEEVVGLLIPVRLQLELFVLKQTRGKWDEAFFAALEEIVAEMKRAAADNDLFALIEADIRFHEQVLSLDDSTHTQQIWLGIVNRLRLHFIKNTGAFGDLGRVPAEHAALLSALRDESDERIEALWTRHIRDEDCLLCFDEKTD</sequence>
<dbReference type="AlphaFoldDB" id="A0A9X4KVT4"/>
<dbReference type="CDD" id="cd07377">
    <property type="entry name" value="WHTH_GntR"/>
    <property type="match status" value="1"/>
</dbReference>
<dbReference type="InterPro" id="IPR036390">
    <property type="entry name" value="WH_DNA-bd_sf"/>
</dbReference>
<dbReference type="PROSITE" id="PS50949">
    <property type="entry name" value="HTH_GNTR"/>
    <property type="match status" value="1"/>
</dbReference>
<dbReference type="GO" id="GO:0003700">
    <property type="term" value="F:DNA-binding transcription factor activity"/>
    <property type="evidence" value="ECO:0007669"/>
    <property type="project" value="InterPro"/>
</dbReference>
<keyword evidence="6" id="KW-1185">Reference proteome</keyword>
<dbReference type="PANTHER" id="PTHR43537">
    <property type="entry name" value="TRANSCRIPTIONAL REGULATOR, GNTR FAMILY"/>
    <property type="match status" value="1"/>
</dbReference>
<dbReference type="EMBL" id="JAPDIA010000008">
    <property type="protein sequence ID" value="MDG0812106.1"/>
    <property type="molecule type" value="Genomic_DNA"/>
</dbReference>
<dbReference type="Gene3D" id="1.20.120.530">
    <property type="entry name" value="GntR ligand-binding domain-like"/>
    <property type="match status" value="1"/>
</dbReference>
<dbReference type="Pfam" id="PF00392">
    <property type="entry name" value="GntR"/>
    <property type="match status" value="1"/>
</dbReference>
<dbReference type="GO" id="GO:0003677">
    <property type="term" value="F:DNA binding"/>
    <property type="evidence" value="ECO:0007669"/>
    <property type="project" value="UniProtKB-KW"/>
</dbReference>
<keyword evidence="3" id="KW-0804">Transcription</keyword>
<proteinExistence type="predicted"/>
<dbReference type="SUPFAM" id="SSF46785">
    <property type="entry name" value="Winged helix' DNA-binding domain"/>
    <property type="match status" value="1"/>
</dbReference>
<dbReference type="SMART" id="SM00895">
    <property type="entry name" value="FCD"/>
    <property type="match status" value="1"/>
</dbReference>
<keyword evidence="1" id="KW-0805">Transcription regulation</keyword>
<accession>A0A9X4KVT4</accession>
<gene>
    <name evidence="5" type="ORF">OMP40_24175</name>
</gene>
<dbReference type="RefSeq" id="WP_277535228.1">
    <property type="nucleotide sequence ID" value="NZ_JAPDIA010000008.1"/>
</dbReference>
<reference evidence="5" key="1">
    <citation type="submission" date="2022-10" db="EMBL/GenBank/DDBJ databases">
        <title>Comparative genomic analysis of Cohnella hashimotonis sp. nov., isolated from the International Space Station.</title>
        <authorList>
            <person name="Simpson A."/>
            <person name="Venkateswaran K."/>
        </authorList>
    </citation>
    <scope>NUCLEOTIDE SEQUENCE</scope>
    <source>
        <strain evidence="5">DSM 28161</strain>
    </source>
</reference>
<dbReference type="SMART" id="SM00345">
    <property type="entry name" value="HTH_GNTR"/>
    <property type="match status" value="1"/>
</dbReference>
<evidence type="ECO:0000313" key="5">
    <source>
        <dbReference type="EMBL" id="MDG0812106.1"/>
    </source>
</evidence>
<evidence type="ECO:0000259" key="4">
    <source>
        <dbReference type="PROSITE" id="PS50949"/>
    </source>
</evidence>
<evidence type="ECO:0000256" key="2">
    <source>
        <dbReference type="ARBA" id="ARBA00023125"/>
    </source>
</evidence>
<dbReference type="InterPro" id="IPR036388">
    <property type="entry name" value="WH-like_DNA-bd_sf"/>
</dbReference>
<evidence type="ECO:0000256" key="1">
    <source>
        <dbReference type="ARBA" id="ARBA00023015"/>
    </source>
</evidence>
<dbReference type="InterPro" id="IPR000524">
    <property type="entry name" value="Tscrpt_reg_HTH_GntR"/>
</dbReference>
<organism evidence="5 6">
    <name type="scientific">Cohnella rhizosphaerae</name>
    <dbReference type="NCBI Taxonomy" id="1457232"/>
    <lineage>
        <taxon>Bacteria</taxon>
        <taxon>Bacillati</taxon>
        <taxon>Bacillota</taxon>
        <taxon>Bacilli</taxon>
        <taxon>Bacillales</taxon>
        <taxon>Paenibacillaceae</taxon>
        <taxon>Cohnella</taxon>
    </lineage>
</organism>